<reference evidence="5" key="1">
    <citation type="journal article" date="2019" name="Int. J. Syst. Evol. Microbiol.">
        <title>The Global Catalogue of Microorganisms (GCM) 10K type strain sequencing project: providing services to taxonomists for standard genome sequencing and annotation.</title>
        <authorList>
            <consortium name="The Broad Institute Genomics Platform"/>
            <consortium name="The Broad Institute Genome Sequencing Center for Infectious Disease"/>
            <person name="Wu L."/>
            <person name="Ma J."/>
        </authorList>
    </citation>
    <scope>NUCLEOTIDE SEQUENCE [LARGE SCALE GENOMIC DNA]</scope>
    <source>
        <strain evidence="5">CCUG 39402</strain>
    </source>
</reference>
<dbReference type="InterPro" id="IPR029044">
    <property type="entry name" value="Nucleotide-diphossugar_trans"/>
</dbReference>
<dbReference type="EMBL" id="JBHSRS010000018">
    <property type="protein sequence ID" value="MFC6281723.1"/>
    <property type="molecule type" value="Genomic_DNA"/>
</dbReference>
<keyword evidence="2 4" id="KW-0548">Nucleotidyltransferase</keyword>
<dbReference type="NCBIfam" id="NF045761">
    <property type="entry name" value="NAMPUrTaseMurU"/>
    <property type="match status" value="1"/>
</dbReference>
<dbReference type="InterPro" id="IPR054790">
    <property type="entry name" value="MurU"/>
</dbReference>
<dbReference type="InterPro" id="IPR050065">
    <property type="entry name" value="GlmU-like"/>
</dbReference>
<gene>
    <name evidence="4" type="primary">murU</name>
    <name evidence="4" type="ORF">ACFQND_10815</name>
</gene>
<dbReference type="Proteomes" id="UP001596270">
    <property type="component" value="Unassembled WGS sequence"/>
</dbReference>
<evidence type="ECO:0000259" key="3">
    <source>
        <dbReference type="Pfam" id="PF00483"/>
    </source>
</evidence>
<evidence type="ECO:0000256" key="1">
    <source>
        <dbReference type="ARBA" id="ARBA00022679"/>
    </source>
</evidence>
<dbReference type="EC" id="2.7.7.99" evidence="4"/>
<dbReference type="GO" id="GO:0016779">
    <property type="term" value="F:nucleotidyltransferase activity"/>
    <property type="evidence" value="ECO:0007669"/>
    <property type="project" value="UniProtKB-KW"/>
</dbReference>
<dbReference type="PANTHER" id="PTHR43584:SF8">
    <property type="entry name" value="N-ACETYLMURAMATE ALPHA-1-PHOSPHATE URIDYLYLTRANSFERASE"/>
    <property type="match status" value="1"/>
</dbReference>
<proteinExistence type="predicted"/>
<organism evidence="4 5">
    <name type="scientific">Polaromonas aquatica</name>
    <dbReference type="NCBI Taxonomy" id="332657"/>
    <lineage>
        <taxon>Bacteria</taxon>
        <taxon>Pseudomonadati</taxon>
        <taxon>Pseudomonadota</taxon>
        <taxon>Betaproteobacteria</taxon>
        <taxon>Burkholderiales</taxon>
        <taxon>Comamonadaceae</taxon>
        <taxon>Polaromonas</taxon>
    </lineage>
</organism>
<evidence type="ECO:0000256" key="2">
    <source>
        <dbReference type="ARBA" id="ARBA00022695"/>
    </source>
</evidence>
<dbReference type="Gene3D" id="3.90.550.10">
    <property type="entry name" value="Spore Coat Polysaccharide Biosynthesis Protein SpsA, Chain A"/>
    <property type="match status" value="1"/>
</dbReference>
<name>A0ABW1TYC3_9BURK</name>
<comment type="caution">
    <text evidence="4">The sequence shown here is derived from an EMBL/GenBank/DDBJ whole genome shotgun (WGS) entry which is preliminary data.</text>
</comment>
<feature type="domain" description="Nucleotidyl transferase" evidence="3">
    <location>
        <begin position="1"/>
        <end position="239"/>
    </location>
</feature>
<dbReference type="InterPro" id="IPR005835">
    <property type="entry name" value="NTP_transferase_dom"/>
</dbReference>
<sequence length="247" mass="26727">MILAAGRGERMRPLTDSTPKPLLKVRGKPLIEWHTEALARGGFTDLVINTAWLGQQLPAHFSSLLCPRPAQDTRSVLSISYSHEGRDFGDALETAGGIARALPLLGDVFWVLAGDVFVPDFEFLQSAVDRFAASGKLAHLWLVPNPAHNPKGDFGLDANGLALNLPADSSAPRFTFSTIGLYRKALFNDLPFGNPQGLKAPLAPLLRSAMDNQQVSAELYTGAWTDVGTPARLDELNQTTNWNAPTT</sequence>
<dbReference type="CDD" id="cd06422">
    <property type="entry name" value="NTP_transferase_like_1"/>
    <property type="match status" value="1"/>
</dbReference>
<keyword evidence="1 4" id="KW-0808">Transferase</keyword>
<dbReference type="SUPFAM" id="SSF53448">
    <property type="entry name" value="Nucleotide-diphospho-sugar transferases"/>
    <property type="match status" value="1"/>
</dbReference>
<keyword evidence="5" id="KW-1185">Reference proteome</keyword>
<evidence type="ECO:0000313" key="4">
    <source>
        <dbReference type="EMBL" id="MFC6281723.1"/>
    </source>
</evidence>
<evidence type="ECO:0000313" key="5">
    <source>
        <dbReference type="Proteomes" id="UP001596270"/>
    </source>
</evidence>
<protein>
    <submittedName>
        <fullName evidence="4">N-acetylmuramate alpha-1-phosphate uridylyltransferase MurU</fullName>
        <ecNumber evidence="4">2.7.7.99</ecNumber>
    </submittedName>
</protein>
<dbReference type="PANTHER" id="PTHR43584">
    <property type="entry name" value="NUCLEOTIDYL TRANSFERASE"/>
    <property type="match status" value="1"/>
</dbReference>
<dbReference type="RefSeq" id="WP_371437390.1">
    <property type="nucleotide sequence ID" value="NZ_JBHSRS010000018.1"/>
</dbReference>
<accession>A0ABW1TYC3</accession>
<dbReference type="Pfam" id="PF00483">
    <property type="entry name" value="NTP_transferase"/>
    <property type="match status" value="1"/>
</dbReference>